<dbReference type="InterPro" id="IPR005946">
    <property type="entry name" value="Rib-P_diPkinase"/>
</dbReference>
<organism evidence="2 3">
    <name type="scientific">Dorcoceras hygrometricum</name>
    <dbReference type="NCBI Taxonomy" id="472368"/>
    <lineage>
        <taxon>Eukaryota</taxon>
        <taxon>Viridiplantae</taxon>
        <taxon>Streptophyta</taxon>
        <taxon>Embryophyta</taxon>
        <taxon>Tracheophyta</taxon>
        <taxon>Spermatophyta</taxon>
        <taxon>Magnoliopsida</taxon>
        <taxon>eudicotyledons</taxon>
        <taxon>Gunneridae</taxon>
        <taxon>Pentapetalae</taxon>
        <taxon>asterids</taxon>
        <taxon>lamiids</taxon>
        <taxon>Lamiales</taxon>
        <taxon>Gesneriaceae</taxon>
        <taxon>Didymocarpoideae</taxon>
        <taxon>Trichosporeae</taxon>
        <taxon>Loxocarpinae</taxon>
        <taxon>Dorcoceras</taxon>
    </lineage>
</organism>
<proteinExistence type="inferred from homology"/>
<evidence type="ECO:0000256" key="1">
    <source>
        <dbReference type="ARBA" id="ARBA00006478"/>
    </source>
</evidence>
<keyword evidence="2" id="KW-0808">Transferase</keyword>
<sequence length="336" mass="37177">MKTARSESKLEADWDAWERTRADMKKLREDTNAVMASLVTVSHSLSEMKSLLELMRREEAEERSITEEEYVPEGGEESLARTDHGEIKKMDRCSLMKRRGLTPLEKGAPPLHLGQNKAVSGPANKATQAQQITGQTLIKTSGSNPTGGSLGEVGISWKWKQNGKPITVGSQERESSAAKIVANLFTEAGADRVLACDRHSGQSRGYFNITVDHVHVDKRHHGHNVAEVMNLIGDIKGKVVVTRVGDLRLSWYVVVNRLLEERLRAAVIILDWNMGTGRMNILKKRSQGARKRDMIDLLLSSGKGGLCTKLQSFVLARTGACVRISPLAESLIWPSF</sequence>
<dbReference type="InterPro" id="IPR029057">
    <property type="entry name" value="PRTase-like"/>
</dbReference>
<keyword evidence="3" id="KW-1185">Reference proteome</keyword>
<dbReference type="SUPFAM" id="SSF53271">
    <property type="entry name" value="PRTase-like"/>
    <property type="match status" value="1"/>
</dbReference>
<dbReference type="PANTHER" id="PTHR10210:SF120">
    <property type="entry name" value="RIBOSE-PHOSPHATE PYROPHOSPHOKINASE 5, CHLOROPLASTIC"/>
    <property type="match status" value="1"/>
</dbReference>
<comment type="similarity">
    <text evidence="1">Belongs to the ribose-phosphate pyrophosphokinase family.</text>
</comment>
<evidence type="ECO:0000313" key="3">
    <source>
        <dbReference type="Proteomes" id="UP000250235"/>
    </source>
</evidence>
<dbReference type="GO" id="GO:0000287">
    <property type="term" value="F:magnesium ion binding"/>
    <property type="evidence" value="ECO:0007669"/>
    <property type="project" value="InterPro"/>
</dbReference>
<dbReference type="GO" id="GO:0002189">
    <property type="term" value="C:ribose phosphate diphosphokinase complex"/>
    <property type="evidence" value="ECO:0007669"/>
    <property type="project" value="TreeGrafter"/>
</dbReference>
<dbReference type="EMBL" id="KQ989535">
    <property type="protein sequence ID" value="KZV54357.1"/>
    <property type="molecule type" value="Genomic_DNA"/>
</dbReference>
<keyword evidence="2" id="KW-0418">Kinase</keyword>
<name>A0A2Z7D5X4_9LAMI</name>
<evidence type="ECO:0000313" key="2">
    <source>
        <dbReference type="EMBL" id="KZV54357.1"/>
    </source>
</evidence>
<dbReference type="GO" id="GO:0004749">
    <property type="term" value="F:ribose phosphate diphosphokinase activity"/>
    <property type="evidence" value="ECO:0007669"/>
    <property type="project" value="TreeGrafter"/>
</dbReference>
<dbReference type="PANTHER" id="PTHR10210">
    <property type="entry name" value="RIBOSE-PHOSPHATE DIPHOSPHOKINASE FAMILY MEMBER"/>
    <property type="match status" value="1"/>
</dbReference>
<reference evidence="2 3" key="1">
    <citation type="journal article" date="2015" name="Proc. Natl. Acad. Sci. U.S.A.">
        <title>The resurrection genome of Boea hygrometrica: A blueprint for survival of dehydration.</title>
        <authorList>
            <person name="Xiao L."/>
            <person name="Yang G."/>
            <person name="Zhang L."/>
            <person name="Yang X."/>
            <person name="Zhao S."/>
            <person name="Ji Z."/>
            <person name="Zhou Q."/>
            <person name="Hu M."/>
            <person name="Wang Y."/>
            <person name="Chen M."/>
            <person name="Xu Y."/>
            <person name="Jin H."/>
            <person name="Xiao X."/>
            <person name="Hu G."/>
            <person name="Bao F."/>
            <person name="Hu Y."/>
            <person name="Wan P."/>
            <person name="Li L."/>
            <person name="Deng X."/>
            <person name="Kuang T."/>
            <person name="Xiang C."/>
            <person name="Zhu J.K."/>
            <person name="Oliver M.J."/>
            <person name="He Y."/>
        </authorList>
    </citation>
    <scope>NUCLEOTIDE SEQUENCE [LARGE SCALE GENOMIC DNA]</scope>
    <source>
        <strain evidence="3">cv. XS01</strain>
    </source>
</reference>
<dbReference type="GO" id="GO:0005737">
    <property type="term" value="C:cytoplasm"/>
    <property type="evidence" value="ECO:0007669"/>
    <property type="project" value="TreeGrafter"/>
</dbReference>
<dbReference type="GO" id="GO:0006015">
    <property type="term" value="P:5-phosphoribose 1-diphosphate biosynthetic process"/>
    <property type="evidence" value="ECO:0007669"/>
    <property type="project" value="TreeGrafter"/>
</dbReference>
<dbReference type="Gene3D" id="3.40.50.2020">
    <property type="match status" value="1"/>
</dbReference>
<dbReference type="GO" id="GO:0016301">
    <property type="term" value="F:kinase activity"/>
    <property type="evidence" value="ECO:0007669"/>
    <property type="project" value="UniProtKB-KW"/>
</dbReference>
<dbReference type="GO" id="GO:0006164">
    <property type="term" value="P:purine nucleotide biosynthetic process"/>
    <property type="evidence" value="ECO:0007669"/>
    <property type="project" value="TreeGrafter"/>
</dbReference>
<dbReference type="AlphaFoldDB" id="A0A2Z7D5X4"/>
<accession>A0A2Z7D5X4</accession>
<protein>
    <submittedName>
        <fullName evidence="2">Ribose-phosphate pyrophosphokinase 2, chloroplastic</fullName>
    </submittedName>
</protein>
<dbReference type="OrthoDB" id="413572at2759"/>
<gene>
    <name evidence="2" type="ORF">F511_03612</name>
</gene>
<dbReference type="Proteomes" id="UP000250235">
    <property type="component" value="Unassembled WGS sequence"/>
</dbReference>